<dbReference type="OrthoDB" id="2430034at2759"/>
<evidence type="ECO:0000256" key="1">
    <source>
        <dbReference type="SAM" id="MobiDB-lite"/>
    </source>
</evidence>
<evidence type="ECO:0000313" key="2">
    <source>
        <dbReference type="EMBL" id="KAF9941401.1"/>
    </source>
</evidence>
<organism evidence="2 3">
    <name type="scientific">Modicella reniformis</name>
    <dbReference type="NCBI Taxonomy" id="1440133"/>
    <lineage>
        <taxon>Eukaryota</taxon>
        <taxon>Fungi</taxon>
        <taxon>Fungi incertae sedis</taxon>
        <taxon>Mucoromycota</taxon>
        <taxon>Mortierellomycotina</taxon>
        <taxon>Mortierellomycetes</taxon>
        <taxon>Mortierellales</taxon>
        <taxon>Mortierellaceae</taxon>
        <taxon>Modicella</taxon>
    </lineage>
</organism>
<proteinExistence type="predicted"/>
<dbReference type="AlphaFoldDB" id="A0A9P6LTW2"/>
<feature type="compositionally biased region" description="Basic and acidic residues" evidence="1">
    <location>
        <begin position="81"/>
        <end position="93"/>
    </location>
</feature>
<reference evidence="2" key="1">
    <citation type="journal article" date="2020" name="Fungal Divers.">
        <title>Resolving the Mortierellaceae phylogeny through synthesis of multi-gene phylogenetics and phylogenomics.</title>
        <authorList>
            <person name="Vandepol N."/>
            <person name="Liber J."/>
            <person name="Desiro A."/>
            <person name="Na H."/>
            <person name="Kennedy M."/>
            <person name="Barry K."/>
            <person name="Grigoriev I.V."/>
            <person name="Miller A.N."/>
            <person name="O'Donnell K."/>
            <person name="Stajich J.E."/>
            <person name="Bonito G."/>
        </authorList>
    </citation>
    <scope>NUCLEOTIDE SEQUENCE</scope>
    <source>
        <strain evidence="2">MES-2147</strain>
    </source>
</reference>
<accession>A0A9P6LTW2</accession>
<name>A0A9P6LTW2_9FUNG</name>
<keyword evidence="3" id="KW-1185">Reference proteome</keyword>
<feature type="region of interest" description="Disordered" evidence="1">
    <location>
        <begin position="81"/>
        <end position="100"/>
    </location>
</feature>
<dbReference type="Proteomes" id="UP000749646">
    <property type="component" value="Unassembled WGS sequence"/>
</dbReference>
<comment type="caution">
    <text evidence="2">The sequence shown here is derived from an EMBL/GenBank/DDBJ whole genome shotgun (WGS) entry which is preliminary data.</text>
</comment>
<sequence>MAALPSTRGQDEVLLPVDGSQQQQQHYPRLFYDTKAKTRLSGYHNKLSLQDDEDAKTRYKLRGTICTDGLVLNLLAYDTDQQKRKSKDAKGPDDMDLVTDTDRSIELDDAFLDEAYGEDDDSSPQDVAPSDLQYINWKRGSDLLPNVEVRFAKKEDCPPADKTIVIGCDPGIKNAMTFSKLDPAHPDRRETFKVTSNFLNLPYVRFRNLLQRRKKEQEITELESRIPEFRRDNIEQFFQYLRENPDGGAKSRLSLLLRFYEHRWHLKKRWDLKKAQTATYDYVVQRLLRMMKGQPDQQAVLAVGLGSFSSTTGMPSKHTSIMKHVVTRKTR</sequence>
<protein>
    <submittedName>
        <fullName evidence="2">Uncharacterized protein</fullName>
    </submittedName>
</protein>
<dbReference type="EMBL" id="JAAAHW010009415">
    <property type="protein sequence ID" value="KAF9941401.1"/>
    <property type="molecule type" value="Genomic_DNA"/>
</dbReference>
<evidence type="ECO:0000313" key="3">
    <source>
        <dbReference type="Proteomes" id="UP000749646"/>
    </source>
</evidence>
<gene>
    <name evidence="2" type="ORF">BGZ65_003798</name>
</gene>